<proteinExistence type="predicted"/>
<gene>
    <name evidence="2" type="ORF">HY30_09605</name>
</gene>
<dbReference type="PRINTS" id="PR00111">
    <property type="entry name" value="ABHYDROLASE"/>
</dbReference>
<name>A0A062U8D0_9PROT</name>
<evidence type="ECO:0000313" key="2">
    <source>
        <dbReference type="EMBL" id="KCZ54532.1"/>
    </source>
</evidence>
<dbReference type="eggNOG" id="COG0596">
    <property type="taxonomic scope" value="Bacteria"/>
</dbReference>
<reference evidence="2 3" key="1">
    <citation type="journal article" date="2014" name="Antonie Van Leeuwenhoek">
        <title>Hyphomonas beringensis sp. nov. and Hyphomonas chukchiensis sp. nov., isolated from surface seawater of the Bering Sea and Chukchi Sea.</title>
        <authorList>
            <person name="Li C."/>
            <person name="Lai Q."/>
            <person name="Li G."/>
            <person name="Dong C."/>
            <person name="Wang J."/>
            <person name="Liao Y."/>
            <person name="Shao Z."/>
        </authorList>
    </citation>
    <scope>NUCLEOTIDE SEQUENCE [LARGE SCALE GENOMIC DNA]</scope>
    <source>
        <strain evidence="2 3">BH-BN04-4</strain>
    </source>
</reference>
<dbReference type="RefSeq" id="WP_034743642.1">
    <property type="nucleotide sequence ID" value="NZ_AWFG01000074.1"/>
</dbReference>
<dbReference type="Pfam" id="PF12697">
    <property type="entry name" value="Abhydrolase_6"/>
    <property type="match status" value="1"/>
</dbReference>
<keyword evidence="3" id="KW-1185">Reference proteome</keyword>
<dbReference type="GO" id="GO:0016020">
    <property type="term" value="C:membrane"/>
    <property type="evidence" value="ECO:0007669"/>
    <property type="project" value="TreeGrafter"/>
</dbReference>
<protein>
    <recommendedName>
        <fullName evidence="1">AB hydrolase-1 domain-containing protein</fullName>
    </recommendedName>
</protein>
<dbReference type="PATRIC" id="fig|1280947.3.peg.3373"/>
<dbReference type="InterPro" id="IPR029058">
    <property type="entry name" value="AB_hydrolase_fold"/>
</dbReference>
<dbReference type="PANTHER" id="PTHR43798">
    <property type="entry name" value="MONOACYLGLYCEROL LIPASE"/>
    <property type="match status" value="1"/>
</dbReference>
<dbReference type="EMBL" id="AWFG01000074">
    <property type="protein sequence ID" value="KCZ54532.1"/>
    <property type="molecule type" value="Genomic_DNA"/>
</dbReference>
<dbReference type="Gene3D" id="3.40.50.1820">
    <property type="entry name" value="alpha/beta hydrolase"/>
    <property type="match status" value="1"/>
</dbReference>
<dbReference type="PANTHER" id="PTHR43798:SF5">
    <property type="entry name" value="MONOACYLGLYCEROL LIPASE ABHD6"/>
    <property type="match status" value="1"/>
</dbReference>
<dbReference type="GO" id="GO:0046464">
    <property type="term" value="P:acylglycerol catabolic process"/>
    <property type="evidence" value="ECO:0007669"/>
    <property type="project" value="TreeGrafter"/>
</dbReference>
<accession>A0A062U8D0</accession>
<dbReference type="InterPro" id="IPR050266">
    <property type="entry name" value="AB_hydrolase_sf"/>
</dbReference>
<evidence type="ECO:0000313" key="3">
    <source>
        <dbReference type="Proteomes" id="UP000027190"/>
    </source>
</evidence>
<dbReference type="SUPFAM" id="SSF53474">
    <property type="entry name" value="alpha/beta-Hydrolases"/>
    <property type="match status" value="1"/>
</dbReference>
<dbReference type="Proteomes" id="UP000027190">
    <property type="component" value="Unassembled WGS sequence"/>
</dbReference>
<dbReference type="OrthoDB" id="9791366at2"/>
<organism evidence="2 3">
    <name type="scientific">Hyphomonas chukchiensis</name>
    <dbReference type="NCBI Taxonomy" id="1280947"/>
    <lineage>
        <taxon>Bacteria</taxon>
        <taxon>Pseudomonadati</taxon>
        <taxon>Pseudomonadota</taxon>
        <taxon>Alphaproteobacteria</taxon>
        <taxon>Hyphomonadales</taxon>
        <taxon>Hyphomonadaceae</taxon>
        <taxon>Hyphomonas</taxon>
    </lineage>
</organism>
<sequence>MTGDDIFYTASDGLALHARSYGPSTGAPAIVCLHGLTRNHKDFEPMIAALGMPARFISVDVRGRGQSARDPNPANYNPAIYAGDVLVLLDQLKLDRVHLIGTSMGGIISMILMTMIPDRISRVVLNDIGPIVEQAGLQRIMTSAAPASGFESWSAAAEAIAHAQAVPYPGLSPEDWMAFARRTCRAEDNGLVVPDFDPAIITPAPDKPPGLAARIGMWRLFAKMKPAPLLVIRGGHSDILSAKTADKMVRRHKRSSLATIPGVGHAPLLNEPESLRAIRHFLGETAG</sequence>
<dbReference type="GO" id="GO:0047372">
    <property type="term" value="F:monoacylglycerol lipase activity"/>
    <property type="evidence" value="ECO:0007669"/>
    <property type="project" value="TreeGrafter"/>
</dbReference>
<comment type="caution">
    <text evidence="2">The sequence shown here is derived from an EMBL/GenBank/DDBJ whole genome shotgun (WGS) entry which is preliminary data.</text>
</comment>
<dbReference type="InterPro" id="IPR000073">
    <property type="entry name" value="AB_hydrolase_1"/>
</dbReference>
<dbReference type="AlphaFoldDB" id="A0A062U8D0"/>
<feature type="domain" description="AB hydrolase-1" evidence="1">
    <location>
        <begin position="30"/>
        <end position="274"/>
    </location>
</feature>
<evidence type="ECO:0000259" key="1">
    <source>
        <dbReference type="Pfam" id="PF12697"/>
    </source>
</evidence>
<dbReference type="STRING" id="1280947.HY30_09605"/>